<reference evidence="1" key="1">
    <citation type="journal article" date="2020" name="bioRxiv">
        <title>Chromosome-level reference genome of the European wasp spider Argiope bruennichi: a resource for studies on range expansion and evolutionary adaptation.</title>
        <authorList>
            <person name="Sheffer M.M."/>
            <person name="Hoppe A."/>
            <person name="Krehenwinkel H."/>
            <person name="Uhl G."/>
            <person name="Kuss A.W."/>
            <person name="Jensen L."/>
            <person name="Jensen C."/>
            <person name="Gillespie R.G."/>
            <person name="Hoff K.J."/>
            <person name="Prost S."/>
        </authorList>
    </citation>
    <scope>NUCLEOTIDE SEQUENCE</scope>
</reference>
<dbReference type="Proteomes" id="UP000807504">
    <property type="component" value="Unassembled WGS sequence"/>
</dbReference>
<evidence type="ECO:0000313" key="2">
    <source>
        <dbReference type="Proteomes" id="UP000807504"/>
    </source>
</evidence>
<organism evidence="1 2">
    <name type="scientific">Argiope bruennichi</name>
    <name type="common">Wasp spider</name>
    <name type="synonym">Aranea bruennichi</name>
    <dbReference type="NCBI Taxonomy" id="94029"/>
    <lineage>
        <taxon>Eukaryota</taxon>
        <taxon>Metazoa</taxon>
        <taxon>Ecdysozoa</taxon>
        <taxon>Arthropoda</taxon>
        <taxon>Chelicerata</taxon>
        <taxon>Arachnida</taxon>
        <taxon>Araneae</taxon>
        <taxon>Araneomorphae</taxon>
        <taxon>Entelegynae</taxon>
        <taxon>Araneoidea</taxon>
        <taxon>Araneidae</taxon>
        <taxon>Argiope</taxon>
    </lineage>
</organism>
<protein>
    <submittedName>
        <fullName evidence="1">Uncharacterized protein</fullName>
    </submittedName>
</protein>
<dbReference type="EMBL" id="JABXBU010002230">
    <property type="protein sequence ID" value="KAF8766949.1"/>
    <property type="molecule type" value="Genomic_DNA"/>
</dbReference>
<gene>
    <name evidence="1" type="ORF">HNY73_019964</name>
</gene>
<name>A0A8T0E538_ARGBR</name>
<comment type="caution">
    <text evidence="1">The sequence shown here is derived from an EMBL/GenBank/DDBJ whole genome shotgun (WGS) entry which is preliminary data.</text>
</comment>
<reference evidence="1" key="2">
    <citation type="submission" date="2020-06" db="EMBL/GenBank/DDBJ databases">
        <authorList>
            <person name="Sheffer M."/>
        </authorList>
    </citation>
    <scope>NUCLEOTIDE SEQUENCE</scope>
</reference>
<dbReference type="AlphaFoldDB" id="A0A8T0E538"/>
<keyword evidence="2" id="KW-1185">Reference proteome</keyword>
<evidence type="ECO:0000313" key="1">
    <source>
        <dbReference type="EMBL" id="KAF8766949.1"/>
    </source>
</evidence>
<accession>A0A8T0E538</accession>
<sequence>MAALFYTSNPQDVYEYEWILGNPSFLPKVIRSPTFKPFPSSMASFASFYIQFQFENYVKVHLMQFSGPTQQFNVKSDIFVYEITDKLITSSYSPVLKFEQNCLLNELNCRRNCLPNDKLKVKGKLTFGGHKVISMINTVPALLPSSTD</sequence>
<proteinExistence type="predicted"/>